<dbReference type="PANTHER" id="PTHR46041:SF2">
    <property type="entry name" value="MITOCHONDRIAL INNER MEMBRANE PROTEASE SUBUNIT 2"/>
    <property type="match status" value="1"/>
</dbReference>
<keyword evidence="4" id="KW-0378">Hydrolase</keyword>
<evidence type="ECO:0000256" key="6">
    <source>
        <dbReference type="ARBA" id="ARBA00023136"/>
    </source>
</evidence>
<keyword evidence="9" id="KW-1185">Reference proteome</keyword>
<organism evidence="8 9">
    <name type="scientific">Chaetoceros tenuissimus</name>
    <dbReference type="NCBI Taxonomy" id="426638"/>
    <lineage>
        <taxon>Eukaryota</taxon>
        <taxon>Sar</taxon>
        <taxon>Stramenopiles</taxon>
        <taxon>Ochrophyta</taxon>
        <taxon>Bacillariophyta</taxon>
        <taxon>Coscinodiscophyceae</taxon>
        <taxon>Chaetocerotophycidae</taxon>
        <taxon>Chaetocerotales</taxon>
        <taxon>Chaetocerotaceae</taxon>
        <taxon>Chaetoceros</taxon>
    </lineage>
</organism>
<proteinExistence type="predicted"/>
<dbReference type="PANTHER" id="PTHR46041">
    <property type="entry name" value="MITOCHONDRIAL INNER MEMBRANE PROTEASE SUBUNIT 2"/>
    <property type="match status" value="1"/>
</dbReference>
<accession>A0AAD3CKS8</accession>
<protein>
    <recommendedName>
        <fullName evidence="7">Peptidase S26 domain-containing protein</fullName>
    </recommendedName>
</protein>
<evidence type="ECO:0000256" key="5">
    <source>
        <dbReference type="ARBA" id="ARBA00022989"/>
    </source>
</evidence>
<evidence type="ECO:0000256" key="4">
    <source>
        <dbReference type="ARBA" id="ARBA00022801"/>
    </source>
</evidence>
<evidence type="ECO:0000256" key="3">
    <source>
        <dbReference type="ARBA" id="ARBA00022692"/>
    </source>
</evidence>
<dbReference type="GO" id="GO:0006465">
    <property type="term" value="P:signal peptide processing"/>
    <property type="evidence" value="ECO:0007669"/>
    <property type="project" value="InterPro"/>
</dbReference>
<feature type="domain" description="Peptidase S26" evidence="7">
    <location>
        <begin position="18"/>
        <end position="159"/>
    </location>
</feature>
<dbReference type="InterPro" id="IPR019533">
    <property type="entry name" value="Peptidase_S26"/>
</dbReference>
<keyword evidence="2" id="KW-0645">Protease</keyword>
<dbReference type="InterPro" id="IPR036286">
    <property type="entry name" value="LexA/Signal_pep-like_sf"/>
</dbReference>
<dbReference type="AlphaFoldDB" id="A0AAD3CKS8"/>
<gene>
    <name evidence="8" type="ORF">CTEN210_02959</name>
</gene>
<dbReference type="Gene3D" id="2.10.109.10">
    <property type="entry name" value="Umud Fragment, subunit A"/>
    <property type="match status" value="1"/>
</dbReference>
<evidence type="ECO:0000313" key="8">
    <source>
        <dbReference type="EMBL" id="GFH46485.1"/>
    </source>
</evidence>
<keyword evidence="5" id="KW-1133">Transmembrane helix</keyword>
<comment type="caution">
    <text evidence="8">The sequence shown here is derived from an EMBL/GenBank/DDBJ whole genome shotgun (WGS) entry which is preliminary data.</text>
</comment>
<dbReference type="EMBL" id="BLLK01000022">
    <property type="protein sequence ID" value="GFH46485.1"/>
    <property type="molecule type" value="Genomic_DNA"/>
</dbReference>
<dbReference type="GO" id="GO:0004252">
    <property type="term" value="F:serine-type endopeptidase activity"/>
    <property type="evidence" value="ECO:0007669"/>
    <property type="project" value="InterPro"/>
</dbReference>
<dbReference type="InterPro" id="IPR037730">
    <property type="entry name" value="IMP2"/>
</dbReference>
<dbReference type="GO" id="GO:0042720">
    <property type="term" value="C:mitochondrial inner membrane peptidase complex"/>
    <property type="evidence" value="ECO:0007669"/>
    <property type="project" value="InterPro"/>
</dbReference>
<evidence type="ECO:0000259" key="7">
    <source>
        <dbReference type="Pfam" id="PF10502"/>
    </source>
</evidence>
<dbReference type="GO" id="GO:0006627">
    <property type="term" value="P:protein processing involved in protein targeting to mitochondrion"/>
    <property type="evidence" value="ECO:0007669"/>
    <property type="project" value="InterPro"/>
</dbReference>
<sequence length="205" mass="23212">MSKLTSKARTLGLCIPPAIYYIDTFFSLHRVQNDSMSPSLQKGDIVVIQKGDFFPYYKHNVDLTVDDLVNDTSDKITEQNNIQNIFKMEMATGRKPTSNTTIYRRPPILLPGSIVAFHSPKEFGQVEISRVVGLGGQRVRPKSSLHKIEHVKPSQIYVETDQDERGYDGCISKKLVIGNVVMKLWPPISNSIEVKKPPLGRTWWP</sequence>
<name>A0AAD3CKS8_9STRA</name>
<evidence type="ECO:0000256" key="2">
    <source>
        <dbReference type="ARBA" id="ARBA00022670"/>
    </source>
</evidence>
<evidence type="ECO:0000313" key="9">
    <source>
        <dbReference type="Proteomes" id="UP001054902"/>
    </source>
</evidence>
<dbReference type="Proteomes" id="UP001054902">
    <property type="component" value="Unassembled WGS sequence"/>
</dbReference>
<dbReference type="Pfam" id="PF10502">
    <property type="entry name" value="Peptidase_S26"/>
    <property type="match status" value="1"/>
</dbReference>
<comment type="subcellular location">
    <subcellularLocation>
        <location evidence="1">Membrane</location>
        <topology evidence="1">Single-pass membrane protein</topology>
    </subcellularLocation>
</comment>
<evidence type="ECO:0000256" key="1">
    <source>
        <dbReference type="ARBA" id="ARBA00004167"/>
    </source>
</evidence>
<dbReference type="SUPFAM" id="SSF51306">
    <property type="entry name" value="LexA/Signal peptidase"/>
    <property type="match status" value="1"/>
</dbReference>
<reference evidence="8 9" key="1">
    <citation type="journal article" date="2021" name="Sci. Rep.">
        <title>The genome of the diatom Chaetoceros tenuissimus carries an ancient integrated fragment of an extant virus.</title>
        <authorList>
            <person name="Hongo Y."/>
            <person name="Kimura K."/>
            <person name="Takaki Y."/>
            <person name="Yoshida Y."/>
            <person name="Baba S."/>
            <person name="Kobayashi G."/>
            <person name="Nagasaki K."/>
            <person name="Hano T."/>
            <person name="Tomaru Y."/>
        </authorList>
    </citation>
    <scope>NUCLEOTIDE SEQUENCE [LARGE SCALE GENOMIC DNA]</scope>
    <source>
        <strain evidence="8 9">NIES-3715</strain>
    </source>
</reference>
<keyword evidence="3" id="KW-0812">Transmembrane</keyword>
<keyword evidence="6" id="KW-0472">Membrane</keyword>
<dbReference type="CDD" id="cd06462">
    <property type="entry name" value="Peptidase_S24_S26"/>
    <property type="match status" value="1"/>
</dbReference>